<proteinExistence type="predicted"/>
<keyword evidence="6" id="KW-1185">Reference proteome</keyword>
<evidence type="ECO:0000256" key="2">
    <source>
        <dbReference type="ARBA" id="ARBA00022741"/>
    </source>
</evidence>
<reference evidence="6" key="1">
    <citation type="submission" date="2017-02" db="EMBL/GenBank/DDBJ databases">
        <authorList>
            <person name="Varghese N."/>
            <person name="Submissions S."/>
        </authorList>
    </citation>
    <scope>NUCLEOTIDE SEQUENCE [LARGE SCALE GENOMIC DNA]</scope>
    <source>
        <strain evidence="6">9H-4</strain>
    </source>
</reference>
<dbReference type="InterPro" id="IPR003439">
    <property type="entry name" value="ABC_transporter-like_ATP-bd"/>
</dbReference>
<name>A0A1T4YRZ1_9ACTN</name>
<evidence type="ECO:0000256" key="1">
    <source>
        <dbReference type="ARBA" id="ARBA00022448"/>
    </source>
</evidence>
<evidence type="ECO:0000313" key="6">
    <source>
        <dbReference type="Proteomes" id="UP000191040"/>
    </source>
</evidence>
<dbReference type="PANTHER" id="PTHR45772:SF1">
    <property type="entry name" value="ABC TRANSPORTER ATP-BINDING PROTEIN"/>
    <property type="match status" value="1"/>
</dbReference>
<dbReference type="STRING" id="1736691.SAMN06295964_0594"/>
<dbReference type="CDD" id="cd03219">
    <property type="entry name" value="ABC_Mj1267_LivG_branched"/>
    <property type="match status" value="1"/>
</dbReference>
<evidence type="ECO:0000259" key="4">
    <source>
        <dbReference type="PROSITE" id="PS50893"/>
    </source>
</evidence>
<dbReference type="OrthoDB" id="9805514at2"/>
<dbReference type="InterPro" id="IPR032823">
    <property type="entry name" value="BCA_ABC_TP_C"/>
</dbReference>
<dbReference type="AlphaFoldDB" id="A0A1T4YRZ1"/>
<dbReference type="SUPFAM" id="SSF52540">
    <property type="entry name" value="P-loop containing nucleoside triphosphate hydrolases"/>
    <property type="match status" value="1"/>
</dbReference>
<accession>A0A1T4YRZ1</accession>
<dbReference type="SMART" id="SM00382">
    <property type="entry name" value="AAA"/>
    <property type="match status" value="1"/>
</dbReference>
<dbReference type="PROSITE" id="PS50893">
    <property type="entry name" value="ABC_TRANSPORTER_2"/>
    <property type="match status" value="1"/>
</dbReference>
<keyword evidence="3 5" id="KW-0067">ATP-binding</keyword>
<dbReference type="GO" id="GO:0005524">
    <property type="term" value="F:ATP binding"/>
    <property type="evidence" value="ECO:0007669"/>
    <property type="project" value="UniProtKB-KW"/>
</dbReference>
<dbReference type="PANTHER" id="PTHR45772">
    <property type="entry name" value="CONSERVED COMPONENT OF ABC TRANSPORTER FOR NATURAL AMINO ACIDS-RELATED"/>
    <property type="match status" value="1"/>
</dbReference>
<feature type="domain" description="ABC transporter" evidence="4">
    <location>
        <begin position="11"/>
        <end position="258"/>
    </location>
</feature>
<dbReference type="GO" id="GO:0005886">
    <property type="term" value="C:plasma membrane"/>
    <property type="evidence" value="ECO:0007669"/>
    <property type="project" value="TreeGrafter"/>
</dbReference>
<organism evidence="5 6">
    <name type="scientific">Aeromicrobium choanae</name>
    <dbReference type="NCBI Taxonomy" id="1736691"/>
    <lineage>
        <taxon>Bacteria</taxon>
        <taxon>Bacillati</taxon>
        <taxon>Actinomycetota</taxon>
        <taxon>Actinomycetes</taxon>
        <taxon>Propionibacteriales</taxon>
        <taxon>Nocardioidaceae</taxon>
        <taxon>Aeromicrobium</taxon>
    </lineage>
</organism>
<evidence type="ECO:0000256" key="3">
    <source>
        <dbReference type="ARBA" id="ARBA00022840"/>
    </source>
</evidence>
<dbReference type="FunFam" id="3.40.50.300:FF:000421">
    <property type="entry name" value="Branched-chain amino acid ABC transporter ATP-binding protein"/>
    <property type="match status" value="1"/>
</dbReference>
<protein>
    <submittedName>
        <fullName evidence="5">Amino acid/amide ABC transporter ATP-binding protein 1, HAAT family</fullName>
    </submittedName>
</protein>
<keyword evidence="2" id="KW-0547">Nucleotide-binding</keyword>
<dbReference type="InterPro" id="IPR027417">
    <property type="entry name" value="P-loop_NTPase"/>
</dbReference>
<dbReference type="Gene3D" id="3.40.50.300">
    <property type="entry name" value="P-loop containing nucleotide triphosphate hydrolases"/>
    <property type="match status" value="1"/>
</dbReference>
<keyword evidence="1" id="KW-0813">Transport</keyword>
<dbReference type="GO" id="GO:0016887">
    <property type="term" value="F:ATP hydrolysis activity"/>
    <property type="evidence" value="ECO:0007669"/>
    <property type="project" value="InterPro"/>
</dbReference>
<dbReference type="InterPro" id="IPR051120">
    <property type="entry name" value="ABC_AA/LPS_Transport"/>
</dbReference>
<dbReference type="Pfam" id="PF12399">
    <property type="entry name" value="BCA_ABC_TP_C"/>
    <property type="match status" value="1"/>
</dbReference>
<dbReference type="Proteomes" id="UP000191040">
    <property type="component" value="Chromosome I"/>
</dbReference>
<gene>
    <name evidence="5" type="ORF">SAMN06295964_0594</name>
</gene>
<dbReference type="EMBL" id="LT796768">
    <property type="protein sequence ID" value="SKB04512.1"/>
    <property type="molecule type" value="Genomic_DNA"/>
</dbReference>
<evidence type="ECO:0000313" key="5">
    <source>
        <dbReference type="EMBL" id="SKB04512.1"/>
    </source>
</evidence>
<dbReference type="InterPro" id="IPR003593">
    <property type="entry name" value="AAA+_ATPase"/>
</dbReference>
<sequence>MREHLRQPSTLHVDGVTVRFGAVTALNHVSFDVEPGTIHAVIGPNGAGKSTLFNVLTSVYRASEGSVRYADHELTGMRPHAVAGLGIARTFQNIELSHTTVAGNFLLGRHQQMRQGTVAAALRLPGVRREEREQRRAIEKIAEFVGLRDRMDVLASELPYGDQKRVDLGRALAADPSVLLLDEPVAGMTRHERSDISALIRRTHEELGLTVVLVEHDMPLVMGLAQVCTVLDFGTVIATGEPRAIRSNPAVIEAYLGGVPTTAPTDKATT</sequence>
<dbReference type="Pfam" id="PF00005">
    <property type="entry name" value="ABC_tran"/>
    <property type="match status" value="1"/>
</dbReference>